<evidence type="ECO:0000256" key="3">
    <source>
        <dbReference type="ARBA" id="ARBA00022741"/>
    </source>
</evidence>
<dbReference type="PROSITE" id="PS50893">
    <property type="entry name" value="ABC_TRANSPORTER_2"/>
    <property type="match status" value="2"/>
</dbReference>
<dbReference type="GO" id="GO:0005524">
    <property type="term" value="F:ATP binding"/>
    <property type="evidence" value="ECO:0007669"/>
    <property type="project" value="UniProtKB-KW"/>
</dbReference>
<keyword evidence="1" id="KW-0813">Transport</keyword>
<dbReference type="Gene3D" id="3.40.50.300">
    <property type="entry name" value="P-loop containing nucleotide triphosphate hydrolases"/>
    <property type="match status" value="2"/>
</dbReference>
<dbReference type="InterPro" id="IPR003439">
    <property type="entry name" value="ABC_transporter-like_ATP-bd"/>
</dbReference>
<name>A0A6J6LJ18_9ZZZZ</name>
<reference evidence="6" key="1">
    <citation type="submission" date="2020-05" db="EMBL/GenBank/DDBJ databases">
        <authorList>
            <person name="Chiriac C."/>
            <person name="Salcher M."/>
            <person name="Ghai R."/>
            <person name="Kavagutti S V."/>
        </authorList>
    </citation>
    <scope>NUCLEOTIDE SEQUENCE</scope>
</reference>
<dbReference type="GO" id="GO:0016887">
    <property type="term" value="F:ATP hydrolysis activity"/>
    <property type="evidence" value="ECO:0007669"/>
    <property type="project" value="InterPro"/>
</dbReference>
<dbReference type="InterPro" id="IPR050107">
    <property type="entry name" value="ABC_carbohydrate_import_ATPase"/>
</dbReference>
<proteinExistence type="predicted"/>
<protein>
    <submittedName>
        <fullName evidence="6">Unannotated protein</fullName>
    </submittedName>
</protein>
<accession>A0A6J6LJ18</accession>
<evidence type="ECO:0000256" key="4">
    <source>
        <dbReference type="ARBA" id="ARBA00022840"/>
    </source>
</evidence>
<dbReference type="InterPro" id="IPR027417">
    <property type="entry name" value="P-loop_NTPase"/>
</dbReference>
<feature type="domain" description="ABC transporter" evidence="5">
    <location>
        <begin position="5"/>
        <end position="247"/>
    </location>
</feature>
<organism evidence="6">
    <name type="scientific">freshwater metagenome</name>
    <dbReference type="NCBI Taxonomy" id="449393"/>
    <lineage>
        <taxon>unclassified sequences</taxon>
        <taxon>metagenomes</taxon>
        <taxon>ecological metagenomes</taxon>
    </lineage>
</organism>
<dbReference type="PANTHER" id="PTHR43790">
    <property type="entry name" value="CARBOHYDRATE TRANSPORT ATP-BINDING PROTEIN MG119-RELATED"/>
    <property type="match status" value="1"/>
</dbReference>
<evidence type="ECO:0000256" key="2">
    <source>
        <dbReference type="ARBA" id="ARBA00022737"/>
    </source>
</evidence>
<evidence type="ECO:0000256" key="1">
    <source>
        <dbReference type="ARBA" id="ARBA00022448"/>
    </source>
</evidence>
<dbReference type="CDD" id="cd03216">
    <property type="entry name" value="ABC_Carb_Monos_I"/>
    <property type="match status" value="1"/>
</dbReference>
<dbReference type="SUPFAM" id="SSF52540">
    <property type="entry name" value="P-loop containing nucleoside triphosphate hydrolases"/>
    <property type="match status" value="2"/>
</dbReference>
<evidence type="ECO:0000313" key="6">
    <source>
        <dbReference type="EMBL" id="CAB4661692.1"/>
    </source>
</evidence>
<dbReference type="InterPro" id="IPR003593">
    <property type="entry name" value="AAA+_ATPase"/>
</dbReference>
<keyword evidence="2" id="KW-0677">Repeat</keyword>
<evidence type="ECO:0000259" key="5">
    <source>
        <dbReference type="PROSITE" id="PS50893"/>
    </source>
</evidence>
<dbReference type="AlphaFoldDB" id="A0A6J6LJ18"/>
<dbReference type="SMART" id="SM00382">
    <property type="entry name" value="AAA"/>
    <property type="match status" value="2"/>
</dbReference>
<dbReference type="PROSITE" id="PS00211">
    <property type="entry name" value="ABC_TRANSPORTER_1"/>
    <property type="match status" value="1"/>
</dbReference>
<dbReference type="CDD" id="cd03215">
    <property type="entry name" value="ABC_Carb_Monos_II"/>
    <property type="match status" value="1"/>
</dbReference>
<gene>
    <name evidence="6" type="ORF">UFOPK2254_00791</name>
</gene>
<keyword evidence="3" id="KW-0547">Nucleotide-binding</keyword>
<dbReference type="InterPro" id="IPR017871">
    <property type="entry name" value="ABC_transporter-like_CS"/>
</dbReference>
<dbReference type="PANTHER" id="PTHR43790:SF9">
    <property type="entry name" value="GALACTOFURANOSE TRANSPORTER ATP-BINDING PROTEIN YTFR"/>
    <property type="match status" value="1"/>
</dbReference>
<feature type="domain" description="ABC transporter" evidence="5">
    <location>
        <begin position="257"/>
        <end position="501"/>
    </location>
</feature>
<dbReference type="Pfam" id="PF00005">
    <property type="entry name" value="ABC_tran"/>
    <property type="match status" value="2"/>
</dbReference>
<keyword evidence="4" id="KW-0067">ATP-binding</keyword>
<dbReference type="EMBL" id="CAEZWO010000069">
    <property type="protein sequence ID" value="CAB4661692.1"/>
    <property type="molecule type" value="Genomic_DNA"/>
</dbReference>
<sequence>MKKSLEIKSVRKSFGSNEVLKGISFRIEPGEIVSLLGANGAGKSTLIKILSGAFTEFDGEIYINDQPANIGSPLQARSQGIETVHQKINEGIVAGLTVAENLLFDRIALGEISRFATPAKMVREAREVLKALNLEWDDEMLKDDVFNLGIADQQLLLLARALSHSPALLILDEPTSALSNAEVSRLFKIIQRLRTDGVAILYVSHRLGEIDELADRLVILRDGVIQTIQNKPFNWTNALHDMLGMDLREAQFGIEEERGTDVVLSVRDAQIFEESKPWSIQVRSGEVTGVIGLLGAGKSELARGLFGAEKLKSGEVEFLGEPFMPKTPADAIKKGVFLISEDRTRDGILESWSISNTTSLPFLKKIASGSLINFGKENDLASRMIEKLKVVTQSHKSTVDSLSGGNQQKVMVGRWLMQNSRLLLLDEPFRGVDIGARREIAGQIRDLVRAGNAAIIFSSDIDEILESSDRVLIMVQGDIKFDSYLSETSRNEIIQKMSEVA</sequence>